<accession>A0AAV4N615</accession>
<sequence>MGPSETFSMRVHYHGIIVSSETEVPISDDWQSYQLSHCSTNASFATVVPLLHLRAAPLNVKRLFQKYRRRLVAGINGIVPKRCLQMPFA</sequence>
<comment type="caution">
    <text evidence="1">The sequence shown here is derived from an EMBL/GenBank/DDBJ whole genome shotgun (WGS) entry which is preliminary data.</text>
</comment>
<dbReference type="EMBL" id="BPLR01020542">
    <property type="protein sequence ID" value="GIX79853.1"/>
    <property type="molecule type" value="Genomic_DNA"/>
</dbReference>
<evidence type="ECO:0000313" key="1">
    <source>
        <dbReference type="EMBL" id="GIX79853.1"/>
    </source>
</evidence>
<dbReference type="AlphaFoldDB" id="A0AAV4N615"/>
<organism evidence="1 2">
    <name type="scientific">Caerostris extrusa</name>
    <name type="common">Bark spider</name>
    <name type="synonym">Caerostris bankana</name>
    <dbReference type="NCBI Taxonomy" id="172846"/>
    <lineage>
        <taxon>Eukaryota</taxon>
        <taxon>Metazoa</taxon>
        <taxon>Ecdysozoa</taxon>
        <taxon>Arthropoda</taxon>
        <taxon>Chelicerata</taxon>
        <taxon>Arachnida</taxon>
        <taxon>Araneae</taxon>
        <taxon>Araneomorphae</taxon>
        <taxon>Entelegynae</taxon>
        <taxon>Araneoidea</taxon>
        <taxon>Araneidae</taxon>
        <taxon>Caerostris</taxon>
    </lineage>
</organism>
<name>A0AAV4N615_CAEEX</name>
<gene>
    <name evidence="1" type="ORF">CEXT_404571</name>
</gene>
<dbReference type="Proteomes" id="UP001054945">
    <property type="component" value="Unassembled WGS sequence"/>
</dbReference>
<proteinExistence type="predicted"/>
<keyword evidence="2" id="KW-1185">Reference proteome</keyword>
<protein>
    <submittedName>
        <fullName evidence="1">Uncharacterized protein</fullName>
    </submittedName>
</protein>
<evidence type="ECO:0000313" key="2">
    <source>
        <dbReference type="Proteomes" id="UP001054945"/>
    </source>
</evidence>
<reference evidence="1 2" key="1">
    <citation type="submission" date="2021-06" db="EMBL/GenBank/DDBJ databases">
        <title>Caerostris extrusa draft genome.</title>
        <authorList>
            <person name="Kono N."/>
            <person name="Arakawa K."/>
        </authorList>
    </citation>
    <scope>NUCLEOTIDE SEQUENCE [LARGE SCALE GENOMIC DNA]</scope>
</reference>